<dbReference type="GO" id="GO:0101031">
    <property type="term" value="C:protein folding chaperone complex"/>
    <property type="evidence" value="ECO:0007669"/>
    <property type="project" value="TreeGrafter"/>
</dbReference>
<organism evidence="3 4">
    <name type="scientific">Candolleomyces aberdarensis</name>
    <dbReference type="NCBI Taxonomy" id="2316362"/>
    <lineage>
        <taxon>Eukaryota</taxon>
        <taxon>Fungi</taxon>
        <taxon>Dikarya</taxon>
        <taxon>Basidiomycota</taxon>
        <taxon>Agaricomycotina</taxon>
        <taxon>Agaricomycetes</taxon>
        <taxon>Agaricomycetidae</taxon>
        <taxon>Agaricales</taxon>
        <taxon>Agaricineae</taxon>
        <taxon>Psathyrellaceae</taxon>
        <taxon>Candolleomyces</taxon>
    </lineage>
</organism>
<dbReference type="STRING" id="2316362.A0A4V1Q1J3"/>
<dbReference type="PANTHER" id="PTHR46423:SF1">
    <property type="entry name" value="RNA POLYMERASE II-ASSOCIATED PROTEIN 3"/>
    <property type="match status" value="1"/>
</dbReference>
<sequence>MSQVLDRIDIAKAERLRVEGNELFRRGEYLAAVQKLTEALDNNPTDTALHANCAEISTAISEYLDVSWDGEESAELKAAYTKARARRAAASHVFLVHSAYEELRKAILTIEMPRLDKNAQGEELRIVPLGVFHYFSNSILTDKRVCGMRNWPTFPAQFRKQAELENRLFRGWVESGGPTSIKKEATERLEAEGWDSVRAALDVTIRIWIFTAWYRGQQMGHFDLSRKIFMNALEVLEWGRNQWPDIPMEDRGFIFERRFIRSVKMIFLETMQESVYRYGATEFTHEELIQLAEDIVNDVNSDTLPSDMLLLSLAYWLYPKGTALSVLGWTYLQKAVGSSPGDLQRTPSIRKASQYYLLAAKSFPEDDESHVRCLVKALECMCATGTVPLKQTLSLCKTVRGAFDQAIEIWGAPPYGDTLRKLLDRVKEFEDKYCRLILEGKCTLDTISGRLPEARG</sequence>
<protein>
    <recommendedName>
        <fullName evidence="5">TPR-like protein</fullName>
    </recommendedName>
</protein>
<dbReference type="InterPro" id="IPR019734">
    <property type="entry name" value="TPR_rpt"/>
</dbReference>
<proteinExistence type="predicted"/>
<dbReference type="PANTHER" id="PTHR46423">
    <property type="entry name" value="RNA POLYMERASE II-ASSOCIATED PROTEIN 3"/>
    <property type="match status" value="1"/>
</dbReference>
<name>A0A4V1Q1J3_9AGAR</name>
<evidence type="ECO:0000313" key="3">
    <source>
        <dbReference type="EMBL" id="RXW11788.1"/>
    </source>
</evidence>
<accession>A0A4V1Q1J3</accession>
<feature type="repeat" description="TPR" evidence="2">
    <location>
        <begin position="13"/>
        <end position="46"/>
    </location>
</feature>
<comment type="caution">
    <text evidence="3">The sequence shown here is derived from an EMBL/GenBank/DDBJ whole genome shotgun (WGS) entry which is preliminary data.</text>
</comment>
<evidence type="ECO:0008006" key="5">
    <source>
        <dbReference type="Google" id="ProtNLM"/>
    </source>
</evidence>
<dbReference type="Gene3D" id="1.25.40.10">
    <property type="entry name" value="Tetratricopeptide repeat domain"/>
    <property type="match status" value="1"/>
</dbReference>
<reference evidence="3 4" key="1">
    <citation type="submission" date="2019-01" db="EMBL/GenBank/DDBJ databases">
        <title>Draft genome sequence of Psathyrella aberdarensis IHI B618.</title>
        <authorList>
            <person name="Buettner E."/>
            <person name="Kellner H."/>
        </authorList>
    </citation>
    <scope>NUCLEOTIDE SEQUENCE [LARGE SCALE GENOMIC DNA]</scope>
    <source>
        <strain evidence="3 4">IHI B618</strain>
    </source>
</reference>
<dbReference type="InterPro" id="IPR011990">
    <property type="entry name" value="TPR-like_helical_dom_sf"/>
</dbReference>
<dbReference type="OrthoDB" id="2423701at2759"/>
<gene>
    <name evidence="3" type="ORF">EST38_g14065</name>
</gene>
<evidence type="ECO:0000256" key="1">
    <source>
        <dbReference type="ARBA" id="ARBA00022803"/>
    </source>
</evidence>
<dbReference type="EMBL" id="SDEE01001605">
    <property type="protein sequence ID" value="RXW11788.1"/>
    <property type="molecule type" value="Genomic_DNA"/>
</dbReference>
<keyword evidence="4" id="KW-1185">Reference proteome</keyword>
<dbReference type="SUPFAM" id="SSF48452">
    <property type="entry name" value="TPR-like"/>
    <property type="match status" value="1"/>
</dbReference>
<evidence type="ECO:0000313" key="4">
    <source>
        <dbReference type="Proteomes" id="UP000290288"/>
    </source>
</evidence>
<dbReference type="PROSITE" id="PS50005">
    <property type="entry name" value="TPR"/>
    <property type="match status" value="1"/>
</dbReference>
<dbReference type="Proteomes" id="UP000290288">
    <property type="component" value="Unassembled WGS sequence"/>
</dbReference>
<dbReference type="AlphaFoldDB" id="A0A4V1Q1J3"/>
<dbReference type="InterPro" id="IPR051966">
    <property type="entry name" value="RPAP3"/>
</dbReference>
<evidence type="ECO:0000256" key="2">
    <source>
        <dbReference type="PROSITE-ProRule" id="PRU00339"/>
    </source>
</evidence>
<keyword evidence="1 2" id="KW-0802">TPR repeat</keyword>